<protein>
    <recommendedName>
        <fullName evidence="4">Capsule assembly protein Wzi</fullName>
    </recommendedName>
</protein>
<dbReference type="EMBL" id="FQUM01000008">
    <property type="protein sequence ID" value="SHF74103.1"/>
    <property type="molecule type" value="Genomic_DNA"/>
</dbReference>
<dbReference type="AlphaFoldDB" id="A0A1M5E4F2"/>
<keyword evidence="3" id="KW-1185">Reference proteome</keyword>
<feature type="signal peptide" evidence="1">
    <location>
        <begin position="1"/>
        <end position="24"/>
    </location>
</feature>
<evidence type="ECO:0000256" key="1">
    <source>
        <dbReference type="SAM" id="SignalP"/>
    </source>
</evidence>
<evidence type="ECO:0000313" key="3">
    <source>
        <dbReference type="Proteomes" id="UP000184164"/>
    </source>
</evidence>
<reference evidence="2 3" key="1">
    <citation type="submission" date="2016-11" db="EMBL/GenBank/DDBJ databases">
        <authorList>
            <person name="Jaros S."/>
            <person name="Januszkiewicz K."/>
            <person name="Wedrychowicz H."/>
        </authorList>
    </citation>
    <scope>NUCLEOTIDE SEQUENCE [LARGE SCALE GENOMIC DNA]</scope>
    <source>
        <strain evidence="2 3">DSM 26910</strain>
    </source>
</reference>
<dbReference type="OrthoDB" id="1113811at2"/>
<organism evidence="2 3">
    <name type="scientific">Mariniphaga anaerophila</name>
    <dbReference type="NCBI Taxonomy" id="1484053"/>
    <lineage>
        <taxon>Bacteria</taxon>
        <taxon>Pseudomonadati</taxon>
        <taxon>Bacteroidota</taxon>
        <taxon>Bacteroidia</taxon>
        <taxon>Marinilabiliales</taxon>
        <taxon>Prolixibacteraceae</taxon>
        <taxon>Mariniphaga</taxon>
    </lineage>
</organism>
<dbReference type="RefSeq" id="WP_139249750.1">
    <property type="nucleotide sequence ID" value="NZ_FQUM01000008.1"/>
</dbReference>
<dbReference type="Proteomes" id="UP000184164">
    <property type="component" value="Unassembled WGS sequence"/>
</dbReference>
<evidence type="ECO:0008006" key="4">
    <source>
        <dbReference type="Google" id="ProtNLM"/>
    </source>
</evidence>
<sequence length="430" mass="50391">MRKFLASVLLVIIGSFMFFVETQAQSFADSSALYFFIKRELNTGAVFSFDSGREEYRTEKFRNFEELTKGMASFRWESRNWIFLPYRQEAWNIAFEAGPYLGKGDWIDSSAVQSIDAEQKLVGVGTNVQANYTARFYFDRKNYTLVSVNAWGTYDLFKRKTEGSLTDTNQAIFPYNQESELSKLRYGLRAKAGWGIGRVVPMNHYMTAAWLLEKYYPGRLFSDAEIMKVAREIARIKHQRDVRAGHFADQEWEQFSDFLKEKLFLKRPEASLADWELSEIRTRFSGSRVEFGPFFNYFNREPDFVYGGYVRYENQKYCSHKWNRNISAGLSYNSYKRTDWILLETDLGWSWYPNLRAEYGFGLKYLPGVAVPSLDEMGPIRHNFIPYLQHFSQVNSKIRIETTLAWRIASTEQFILPGPELSVSVYRSRY</sequence>
<keyword evidence="1" id="KW-0732">Signal</keyword>
<evidence type="ECO:0000313" key="2">
    <source>
        <dbReference type="EMBL" id="SHF74103.1"/>
    </source>
</evidence>
<feature type="chain" id="PRO_5013359182" description="Capsule assembly protein Wzi" evidence="1">
    <location>
        <begin position="25"/>
        <end position="430"/>
    </location>
</feature>
<accession>A0A1M5E4F2</accession>
<gene>
    <name evidence="2" type="ORF">SAMN05444274_10880</name>
</gene>
<proteinExistence type="predicted"/>
<name>A0A1M5E4F2_9BACT</name>
<dbReference type="STRING" id="1484053.SAMN05444274_10880"/>